<protein>
    <submittedName>
        <fullName evidence="1">Uncharacterized protein</fullName>
    </submittedName>
</protein>
<evidence type="ECO:0000313" key="1">
    <source>
        <dbReference type="EMBL" id="PVY84339.1"/>
    </source>
</evidence>
<gene>
    <name evidence="1" type="ORF">C7384_10484</name>
</gene>
<reference evidence="1 2" key="1">
    <citation type="submission" date="2018-04" db="EMBL/GenBank/DDBJ databases">
        <title>Genomic Encyclopedia of Type Strains, Phase IV (KMG-IV): sequencing the most valuable type-strain genomes for metagenomic binning, comparative biology and taxonomic classification.</title>
        <authorList>
            <person name="Goeker M."/>
        </authorList>
    </citation>
    <scope>NUCLEOTIDE SEQUENCE [LARGE SCALE GENOMIC DNA]</scope>
    <source>
        <strain evidence="1 2">DSM 28795</strain>
    </source>
</reference>
<dbReference type="EMBL" id="QEKT01000004">
    <property type="protein sequence ID" value="PVY84339.1"/>
    <property type="molecule type" value="Genomic_DNA"/>
</dbReference>
<evidence type="ECO:0000313" key="2">
    <source>
        <dbReference type="Proteomes" id="UP000245433"/>
    </source>
</evidence>
<proteinExistence type="predicted"/>
<name>A0A2U1D9N1_9LACO</name>
<sequence length="101" mass="11351">MNNYLIGNMENIATMGLKATHEAAKVALKFAFCGEIHARYHFDTQGWQRSVPLIAQELRQSQGSPDSTGFKGATHKAIRQEYHRILDNMQHIEAGVQSIKP</sequence>
<dbReference type="Proteomes" id="UP000245433">
    <property type="component" value="Unassembled WGS sequence"/>
</dbReference>
<dbReference type="RefSeq" id="WP_089939750.1">
    <property type="nucleotide sequence ID" value="NZ_CAKOEX010000011.1"/>
</dbReference>
<dbReference type="AlphaFoldDB" id="A0A2U1D9N1"/>
<keyword evidence="2" id="KW-1185">Reference proteome</keyword>
<organism evidence="1 2">
    <name type="scientific">Convivina intestini</name>
    <dbReference type="NCBI Taxonomy" id="1505726"/>
    <lineage>
        <taxon>Bacteria</taxon>
        <taxon>Bacillati</taxon>
        <taxon>Bacillota</taxon>
        <taxon>Bacilli</taxon>
        <taxon>Lactobacillales</taxon>
        <taxon>Lactobacillaceae</taxon>
        <taxon>Convivina</taxon>
    </lineage>
</organism>
<comment type="caution">
    <text evidence="1">The sequence shown here is derived from an EMBL/GenBank/DDBJ whole genome shotgun (WGS) entry which is preliminary data.</text>
</comment>
<accession>A0A2U1D9N1</accession>